<dbReference type="Proteomes" id="UP000504607">
    <property type="component" value="Chromosome 14"/>
</dbReference>
<feature type="region of interest" description="Disordered" evidence="1">
    <location>
        <begin position="597"/>
        <end position="632"/>
    </location>
</feature>
<feature type="region of interest" description="Disordered" evidence="1">
    <location>
        <begin position="665"/>
        <end position="692"/>
    </location>
</feature>
<dbReference type="InParanoid" id="A0A6I9S722"/>
<feature type="compositionally biased region" description="Basic and acidic residues" evidence="1">
    <location>
        <begin position="672"/>
        <end position="685"/>
    </location>
</feature>
<dbReference type="SMART" id="SM01054">
    <property type="entry name" value="CaM_binding"/>
    <property type="match status" value="1"/>
</dbReference>
<dbReference type="OrthoDB" id="1304871at2759"/>
<feature type="region of interest" description="Disordered" evidence="1">
    <location>
        <begin position="546"/>
        <end position="566"/>
    </location>
</feature>
<proteinExistence type="predicted"/>
<dbReference type="InterPro" id="IPR012417">
    <property type="entry name" value="CaM-bd_dom_pln"/>
</dbReference>
<organism evidence="3 4">
    <name type="scientific">Elaeis guineensis var. tenera</name>
    <name type="common">Oil palm</name>
    <dbReference type="NCBI Taxonomy" id="51953"/>
    <lineage>
        <taxon>Eukaryota</taxon>
        <taxon>Viridiplantae</taxon>
        <taxon>Streptophyta</taxon>
        <taxon>Embryophyta</taxon>
        <taxon>Tracheophyta</taxon>
        <taxon>Spermatophyta</taxon>
        <taxon>Magnoliopsida</taxon>
        <taxon>Liliopsida</taxon>
        <taxon>Arecaceae</taxon>
        <taxon>Arecoideae</taxon>
        <taxon>Cocoseae</taxon>
        <taxon>Elaeidinae</taxon>
        <taxon>Elaeis</taxon>
    </lineage>
</organism>
<dbReference type="PANTHER" id="PTHR33923:SF2">
    <property type="entry name" value="CALMODULIN-BINDING PROTEIN-RELATED"/>
    <property type="match status" value="1"/>
</dbReference>
<keyword evidence="3" id="KW-1185">Reference proteome</keyword>
<evidence type="ECO:0000259" key="2">
    <source>
        <dbReference type="SMART" id="SM01054"/>
    </source>
</evidence>
<sequence>MKKVICAKISDLASEQVQFNQPTMHKRSSATKASDQLPNYMKPTCSSDVRKEKFKVMNHSPTTSDRVRKPRNLSNLNCSKPYTSCPDGSGLKHVKVLKRKPSLKQGRPWMKKSIGVALFSPKLYVNRATCSSTLKDSKFPKALELNQGGTEAEGTSTMKVCPYTYCSLNGHRHEPLPPLKCFLSSRRKLLKTQKSMKVKGVSLFRKKGLGKDEKEVDTGQAVLSRAPTALEVLMEEVANDFFVEIYAKPHKQNVEPFNCDEGSHQEKDDTKSPEVLKSLEFTGGDRVDAKCEEDDGRNLMDEIHEYSSVTSFEEDLNQNSDLSIEEMDVMMSVREYVNCDQEDEDEEGNSTSLVRKDDAELNLECQVMDGLVKESEGFADSAIKVPFEASEMNLEEDIDTFPCNKTDCSESTDDGFGPLFKHLFENDDPGNGLSLNAKTASVACKIAESDVEPSYEAYEEVAEHDHLTASEGISSERNDVSSDEERESSAINSVSCDDNVQYQSTDFLISKPLEAEILKENHLGDPPFTKENSSSVSFLGHLEASKGTEEGSAMKHDLSKQNGKGEASEAVYLEANNISDNGNAEQTIFHVDIKEEDDGNEEVEDVSSSSNTNLCGSNKGSTEKENGATEADHIKTGMEIKVYKHDDTTEEASILLKIHHSLNDLSDEVDQEDNREKSQKKHQEEVNETGEEQDWYKIEHVVQIKDNLEICLTGGTEGLEEDRIIVTAAALSNQAATEATGKQKAKISIVRKKRADEEEQMKEFNPRAPNFLPIEPDPEAEKVDLRHQEMDERKNAEEWMIDHALQQAVTKLAPDRKRKVALLVEAFETVMPTPTCEKAEQHTSQGFDHARPMQACS</sequence>
<accession>A0A6I9S722</accession>
<evidence type="ECO:0000313" key="4">
    <source>
        <dbReference type="RefSeq" id="XP_010938629.2"/>
    </source>
</evidence>
<protein>
    <submittedName>
        <fullName evidence="4">Uncharacterized protein LOC105057657</fullName>
    </submittedName>
</protein>
<name>A0A6I9S722_ELAGV</name>
<dbReference type="AlphaFoldDB" id="A0A6I9S722"/>
<feature type="compositionally biased region" description="Basic and acidic residues" evidence="1">
    <location>
        <begin position="621"/>
        <end position="632"/>
    </location>
</feature>
<feature type="domain" description="Calmodulin-binding" evidence="2">
    <location>
        <begin position="719"/>
        <end position="832"/>
    </location>
</feature>
<dbReference type="RefSeq" id="XP_010938629.2">
    <property type="nucleotide sequence ID" value="XM_010940327.3"/>
</dbReference>
<feature type="compositionally biased region" description="Basic and acidic residues" evidence="1">
    <location>
        <begin position="465"/>
        <end position="480"/>
    </location>
</feature>
<dbReference type="KEGG" id="egu:105057657"/>
<gene>
    <name evidence="4" type="primary">LOC105057657</name>
</gene>
<evidence type="ECO:0000256" key="1">
    <source>
        <dbReference type="SAM" id="MobiDB-lite"/>
    </source>
</evidence>
<dbReference type="GeneID" id="105057657"/>
<dbReference type="Pfam" id="PF07839">
    <property type="entry name" value="CaM_binding"/>
    <property type="match status" value="1"/>
</dbReference>
<feature type="region of interest" description="Disordered" evidence="1">
    <location>
        <begin position="465"/>
        <end position="492"/>
    </location>
</feature>
<reference evidence="4" key="1">
    <citation type="submission" date="2025-08" db="UniProtKB">
        <authorList>
            <consortium name="RefSeq"/>
        </authorList>
    </citation>
    <scope>IDENTIFICATION</scope>
</reference>
<dbReference type="GO" id="GO:0005516">
    <property type="term" value="F:calmodulin binding"/>
    <property type="evidence" value="ECO:0007669"/>
    <property type="project" value="InterPro"/>
</dbReference>
<feature type="compositionally biased region" description="Basic and acidic residues" evidence="1">
    <location>
        <begin position="546"/>
        <end position="559"/>
    </location>
</feature>
<evidence type="ECO:0000313" key="3">
    <source>
        <dbReference type="Proteomes" id="UP000504607"/>
    </source>
</evidence>
<dbReference type="PANTHER" id="PTHR33923">
    <property type="entry name" value="CALMODULIN-BINDING PROTEIN-RELATED"/>
    <property type="match status" value="1"/>
</dbReference>
<dbReference type="InterPro" id="IPR044681">
    <property type="entry name" value="PICBP-like"/>
</dbReference>